<proteinExistence type="predicted"/>
<dbReference type="PROSITE" id="PS51087">
    <property type="entry name" value="APAG"/>
    <property type="match status" value="1"/>
</dbReference>
<keyword evidence="3" id="KW-1185">Reference proteome</keyword>
<dbReference type="Gene3D" id="2.60.40.1470">
    <property type="entry name" value="ApaG domain"/>
    <property type="match status" value="1"/>
</dbReference>
<gene>
    <name evidence="2" type="primary">apaG</name>
    <name evidence="2" type="ORF">HOC_06868</name>
</gene>
<dbReference type="PANTHER" id="PTHR14289:SF16">
    <property type="entry name" value="POLYMERASE DELTA-INTERACTING PROTEIN 2"/>
    <property type="match status" value="1"/>
</dbReference>
<name>A0A059G8F8_9PROT</name>
<accession>A0A059G8F8</accession>
<dbReference type="eggNOG" id="COG2967">
    <property type="taxonomic scope" value="Bacteria"/>
</dbReference>
<sequence>MMARRHAPPLYEHITQGVRIRVRPKFMHDESEPSRGRFMWSYTVDVENESDQAWTIVRRHWQIVDAQGRMQAVDGEGVIGQTPTLQPGERFSYTSGAPLAAPSGMMSGTYDLQDESGFEIVATIPVFSLDSPYDTSLPS</sequence>
<dbReference type="GO" id="GO:0070987">
    <property type="term" value="P:error-free translesion synthesis"/>
    <property type="evidence" value="ECO:0007669"/>
    <property type="project" value="TreeGrafter"/>
</dbReference>
<dbReference type="RefSeq" id="WP_241766939.1">
    <property type="nucleotide sequence ID" value="NZ_ARYL01000008.1"/>
</dbReference>
<feature type="domain" description="ApaG" evidence="1">
    <location>
        <begin position="12"/>
        <end position="136"/>
    </location>
</feature>
<dbReference type="EMBL" id="ARYL01000008">
    <property type="protein sequence ID" value="KDA03106.1"/>
    <property type="molecule type" value="Genomic_DNA"/>
</dbReference>
<comment type="caution">
    <text evidence="2">The sequence shown here is derived from an EMBL/GenBank/DDBJ whole genome shotgun (WGS) entry which is preliminary data.</text>
</comment>
<dbReference type="AlphaFoldDB" id="A0A059G8F8"/>
<reference evidence="2 3" key="1">
    <citation type="journal article" date="2014" name="Antonie Van Leeuwenhoek">
        <title>Hyphomonas beringensis sp. nov. and Hyphomonas chukchiensis sp. nov., isolated from surface seawater of the Bering Sea and Chukchi Sea.</title>
        <authorList>
            <person name="Li C."/>
            <person name="Lai Q."/>
            <person name="Li G."/>
            <person name="Dong C."/>
            <person name="Wang J."/>
            <person name="Liao Y."/>
            <person name="Shao Z."/>
        </authorList>
    </citation>
    <scope>NUCLEOTIDE SEQUENCE [LARGE SCALE GENOMIC DNA]</scope>
    <source>
        <strain evidence="2 3">SCH89</strain>
    </source>
</reference>
<dbReference type="Pfam" id="PF04379">
    <property type="entry name" value="DUF525"/>
    <property type="match status" value="1"/>
</dbReference>
<organism evidence="2 3">
    <name type="scientific">Hyphomonas oceanitis SCH89</name>
    <dbReference type="NCBI Taxonomy" id="1280953"/>
    <lineage>
        <taxon>Bacteria</taxon>
        <taxon>Pseudomonadati</taxon>
        <taxon>Pseudomonadota</taxon>
        <taxon>Alphaproteobacteria</taxon>
        <taxon>Hyphomonadales</taxon>
        <taxon>Hyphomonadaceae</taxon>
        <taxon>Hyphomonas</taxon>
    </lineage>
</organism>
<dbReference type="SUPFAM" id="SSF110069">
    <property type="entry name" value="ApaG-like"/>
    <property type="match status" value="1"/>
</dbReference>
<evidence type="ECO:0000313" key="2">
    <source>
        <dbReference type="EMBL" id="KDA03106.1"/>
    </source>
</evidence>
<dbReference type="PANTHER" id="PTHR14289">
    <property type="entry name" value="F-BOX ONLY PROTEIN 3"/>
    <property type="match status" value="1"/>
</dbReference>
<evidence type="ECO:0000259" key="1">
    <source>
        <dbReference type="PROSITE" id="PS51087"/>
    </source>
</evidence>
<dbReference type="InterPro" id="IPR007474">
    <property type="entry name" value="ApaG_domain"/>
</dbReference>
<dbReference type="Proteomes" id="UP000024942">
    <property type="component" value="Unassembled WGS sequence"/>
</dbReference>
<dbReference type="STRING" id="1280953.HOC_06868"/>
<dbReference type="InterPro" id="IPR036767">
    <property type="entry name" value="ApaG_sf"/>
</dbReference>
<dbReference type="NCBIfam" id="NF003967">
    <property type="entry name" value="PRK05461.1"/>
    <property type="match status" value="1"/>
</dbReference>
<protein>
    <submittedName>
        <fullName evidence="2">CO2+/MG2+ efflux protein ApaG</fullName>
    </submittedName>
</protein>
<evidence type="ECO:0000313" key="3">
    <source>
        <dbReference type="Proteomes" id="UP000024942"/>
    </source>
</evidence>
<dbReference type="PATRIC" id="fig|1280953.3.peg.1391"/>